<dbReference type="OrthoDB" id="7188138at2"/>
<dbReference type="InterPro" id="IPR045531">
    <property type="entry name" value="DUF6468"/>
</dbReference>
<dbReference type="Pfam" id="PF20072">
    <property type="entry name" value="DUF6468"/>
    <property type="match status" value="1"/>
</dbReference>
<proteinExistence type="predicted"/>
<evidence type="ECO:0000313" key="3">
    <source>
        <dbReference type="EMBL" id="ATQ43708.1"/>
    </source>
</evidence>
<feature type="region of interest" description="Disordered" evidence="1">
    <location>
        <begin position="89"/>
        <end position="154"/>
    </location>
</feature>
<evidence type="ECO:0000259" key="2">
    <source>
        <dbReference type="Pfam" id="PF20072"/>
    </source>
</evidence>
<reference evidence="3 4" key="1">
    <citation type="submission" date="2017-10" db="EMBL/GenBank/DDBJ databases">
        <title>Genome sequence of Caulobacter mirabilis FWC38.</title>
        <authorList>
            <person name="Fiebig A."/>
            <person name="Crosson S."/>
        </authorList>
    </citation>
    <scope>NUCLEOTIDE SEQUENCE [LARGE SCALE GENOMIC DNA]</scope>
    <source>
        <strain evidence="3 4">FWC 38</strain>
    </source>
</reference>
<gene>
    <name evidence="3" type="ORF">CSW64_15555</name>
</gene>
<keyword evidence="3" id="KW-0282">Flagellum</keyword>
<dbReference type="Proteomes" id="UP000228945">
    <property type="component" value="Chromosome"/>
</dbReference>
<evidence type="ECO:0000256" key="1">
    <source>
        <dbReference type="SAM" id="MobiDB-lite"/>
    </source>
</evidence>
<evidence type="ECO:0000313" key="4">
    <source>
        <dbReference type="Proteomes" id="UP000228945"/>
    </source>
</evidence>
<sequence length="154" mass="16420">MSAAVAILNVVLVALLLAALAFGWRLERKLKALKDSQEGFAKAVADLDAAAARAEQGLADLRAFTDEASDTLAARIESAKALADQLEAAATQGAAMPERRAAPPPPMALRERPVDAFVRRDPVTTPRSRARVDDDLFEPDADGNPFRTATGARR</sequence>
<dbReference type="RefSeq" id="WP_099622957.1">
    <property type="nucleotide sequence ID" value="NZ_CP024201.1"/>
</dbReference>
<keyword evidence="3" id="KW-0969">Cilium</keyword>
<keyword evidence="4" id="KW-1185">Reference proteome</keyword>
<protein>
    <submittedName>
        <fullName evidence="3">Flagellar positioning protein PflI</fullName>
    </submittedName>
</protein>
<dbReference type="KEGG" id="cmb:CSW64_15555"/>
<dbReference type="EMBL" id="CP024201">
    <property type="protein sequence ID" value="ATQ43708.1"/>
    <property type="molecule type" value="Genomic_DNA"/>
</dbReference>
<keyword evidence="3" id="KW-0966">Cell projection</keyword>
<dbReference type="AlphaFoldDB" id="A0A2D2B0C2"/>
<feature type="domain" description="DUF6468" evidence="2">
    <location>
        <begin position="33"/>
        <end position="100"/>
    </location>
</feature>
<feature type="compositionally biased region" description="Basic and acidic residues" evidence="1">
    <location>
        <begin position="109"/>
        <end position="122"/>
    </location>
</feature>
<name>A0A2D2B0C2_9CAUL</name>
<accession>A0A2D2B0C2</accession>
<organism evidence="3 4">
    <name type="scientific">Caulobacter mirabilis</name>
    <dbReference type="NCBI Taxonomy" id="69666"/>
    <lineage>
        <taxon>Bacteria</taxon>
        <taxon>Pseudomonadati</taxon>
        <taxon>Pseudomonadota</taxon>
        <taxon>Alphaproteobacteria</taxon>
        <taxon>Caulobacterales</taxon>
        <taxon>Caulobacteraceae</taxon>
        <taxon>Caulobacter</taxon>
    </lineage>
</organism>